<keyword evidence="3 4" id="KW-0732">Signal</keyword>
<dbReference type="EMBL" id="JAGQLI010000014">
    <property type="protein sequence ID" value="MCA9378835.1"/>
    <property type="molecule type" value="Genomic_DNA"/>
</dbReference>
<evidence type="ECO:0000313" key="5">
    <source>
        <dbReference type="EMBL" id="MCA9378835.1"/>
    </source>
</evidence>
<dbReference type="Gene3D" id="3.40.190.10">
    <property type="entry name" value="Periplasmic binding protein-like II"/>
    <property type="match status" value="1"/>
</dbReference>
<evidence type="ECO:0000256" key="1">
    <source>
        <dbReference type="ARBA" id="ARBA00008520"/>
    </source>
</evidence>
<dbReference type="SUPFAM" id="SSF53850">
    <property type="entry name" value="Periplasmic binding protein-like II"/>
    <property type="match status" value="1"/>
</dbReference>
<dbReference type="InterPro" id="IPR006059">
    <property type="entry name" value="SBP"/>
</dbReference>
<feature type="signal peptide" evidence="4">
    <location>
        <begin position="1"/>
        <end position="23"/>
    </location>
</feature>
<evidence type="ECO:0000256" key="3">
    <source>
        <dbReference type="ARBA" id="ARBA00022729"/>
    </source>
</evidence>
<dbReference type="InterPro" id="IPR050490">
    <property type="entry name" value="Bact_solute-bd_prot1"/>
</dbReference>
<dbReference type="PANTHER" id="PTHR43649">
    <property type="entry name" value="ARABINOSE-BINDING PROTEIN-RELATED"/>
    <property type="match status" value="1"/>
</dbReference>
<sequence>MRKLSGRKIINLFALLIVVTVLAGCTTTPETSQPDSQNQEITLQWWGVFLDESVVQPLLDDYHTLHPNITVDYANRWPGGEWETGAALYQSELNRVLKENNPVVVPDIFMVDNSWAGNYEAYASSAPASVTDAATVAAAFYPAITSDFVNDTSVYGLPLWMDDLVILYNKSLLTAASVTSPPTNWVDFKSLAISLTKRDSGTITQAGFAAGVADNVTFGPELLNVLFLQNGVAITNSLGDVIFSADTDSVTALDFYKSFSQSGGSWDASFENDALAFMQGKLAMLLSTSWRYADILRFNEKYKLNLNIGVAALPQLQGQNPPVINWATYWGNMVALGRPNKTAAWEFLQWITEPEQLRKLSQNVKSDRNFFGLLYPRQDMQQELASDQYLRTFNAGLPLAESWDMIDGLAVRSEFNKLIAKTSISQSSIADTENAIQRIISSKGQL</sequence>
<feature type="chain" id="PRO_5037444397" evidence="4">
    <location>
        <begin position="24"/>
        <end position="446"/>
    </location>
</feature>
<evidence type="ECO:0000256" key="2">
    <source>
        <dbReference type="ARBA" id="ARBA00022448"/>
    </source>
</evidence>
<organism evidence="5 6">
    <name type="scientific">Candidatus Dojkabacteria bacterium</name>
    <dbReference type="NCBI Taxonomy" id="2099670"/>
    <lineage>
        <taxon>Bacteria</taxon>
        <taxon>Candidatus Dojkabacteria</taxon>
    </lineage>
</organism>
<dbReference type="PANTHER" id="PTHR43649:SF34">
    <property type="entry name" value="ABC TRANSPORTER PERIPLASMIC-BINDING PROTEIN YCJN-RELATED"/>
    <property type="match status" value="1"/>
</dbReference>
<evidence type="ECO:0000313" key="6">
    <source>
        <dbReference type="Proteomes" id="UP000760819"/>
    </source>
</evidence>
<comment type="caution">
    <text evidence="5">The sequence shown here is derived from an EMBL/GenBank/DDBJ whole genome shotgun (WGS) entry which is preliminary data.</text>
</comment>
<name>A0A955I4D5_9BACT</name>
<reference evidence="5" key="1">
    <citation type="submission" date="2020-04" db="EMBL/GenBank/DDBJ databases">
        <authorList>
            <person name="Zhang T."/>
        </authorList>
    </citation>
    <scope>NUCLEOTIDE SEQUENCE</scope>
    <source>
        <strain evidence="5">HKST-UBA12</strain>
    </source>
</reference>
<keyword evidence="2" id="KW-0813">Transport</keyword>
<gene>
    <name evidence="5" type="ORF">KC640_00245</name>
</gene>
<accession>A0A955I4D5</accession>
<dbReference type="AlphaFoldDB" id="A0A955I4D5"/>
<reference evidence="5" key="2">
    <citation type="journal article" date="2021" name="Microbiome">
        <title>Successional dynamics and alternative stable states in a saline activated sludge microbial community over 9 years.</title>
        <authorList>
            <person name="Wang Y."/>
            <person name="Ye J."/>
            <person name="Ju F."/>
            <person name="Liu L."/>
            <person name="Boyd J.A."/>
            <person name="Deng Y."/>
            <person name="Parks D.H."/>
            <person name="Jiang X."/>
            <person name="Yin X."/>
            <person name="Woodcroft B.J."/>
            <person name="Tyson G.W."/>
            <person name="Hugenholtz P."/>
            <person name="Polz M.F."/>
            <person name="Zhang T."/>
        </authorList>
    </citation>
    <scope>NUCLEOTIDE SEQUENCE</scope>
    <source>
        <strain evidence="5">HKST-UBA12</strain>
    </source>
</reference>
<protein>
    <submittedName>
        <fullName evidence="5">Extracellular solute-binding protein</fullName>
    </submittedName>
</protein>
<dbReference type="Pfam" id="PF01547">
    <property type="entry name" value="SBP_bac_1"/>
    <property type="match status" value="1"/>
</dbReference>
<comment type="similarity">
    <text evidence="1">Belongs to the bacterial solute-binding protein 1 family.</text>
</comment>
<evidence type="ECO:0000256" key="4">
    <source>
        <dbReference type="SAM" id="SignalP"/>
    </source>
</evidence>
<proteinExistence type="inferred from homology"/>
<dbReference type="PROSITE" id="PS51257">
    <property type="entry name" value="PROKAR_LIPOPROTEIN"/>
    <property type="match status" value="1"/>
</dbReference>
<dbReference type="Proteomes" id="UP000760819">
    <property type="component" value="Unassembled WGS sequence"/>
</dbReference>